<evidence type="ECO:0000256" key="1">
    <source>
        <dbReference type="ARBA" id="ARBA00022723"/>
    </source>
</evidence>
<dbReference type="SUPFAM" id="SSF144232">
    <property type="entry name" value="HIT/MYND zinc finger-like"/>
    <property type="match status" value="1"/>
</dbReference>
<dbReference type="InterPro" id="IPR002999">
    <property type="entry name" value="Tudor"/>
</dbReference>
<proteinExistence type="predicted"/>
<keyword evidence="1" id="KW-0479">Metal-binding</keyword>
<evidence type="ECO:0000313" key="8">
    <source>
        <dbReference type="EMBL" id="KAI8046322.1"/>
    </source>
</evidence>
<dbReference type="AlphaFoldDB" id="A0A9Q0BVK4"/>
<dbReference type="PANTHER" id="PTHR16442">
    <property type="entry name" value="RING FINGER PROTEIN 17"/>
    <property type="match status" value="1"/>
</dbReference>
<dbReference type="OrthoDB" id="10023235at2759"/>
<evidence type="ECO:0000313" key="9">
    <source>
        <dbReference type="Proteomes" id="UP001059596"/>
    </source>
</evidence>
<dbReference type="SMART" id="SM00333">
    <property type="entry name" value="TUDOR"/>
    <property type="match status" value="2"/>
</dbReference>
<keyword evidence="3" id="KW-0862">Zinc</keyword>
<dbReference type="Pfam" id="PF01753">
    <property type="entry name" value="zf-MYND"/>
    <property type="match status" value="1"/>
</dbReference>
<dbReference type="InterPro" id="IPR002893">
    <property type="entry name" value="Znf_MYND"/>
</dbReference>
<feature type="domain" description="Tudor" evidence="6">
    <location>
        <begin position="793"/>
        <end position="851"/>
    </location>
</feature>
<evidence type="ECO:0000256" key="3">
    <source>
        <dbReference type="ARBA" id="ARBA00022833"/>
    </source>
</evidence>
<evidence type="ECO:0008006" key="10">
    <source>
        <dbReference type="Google" id="ProtNLM"/>
    </source>
</evidence>
<dbReference type="PROSITE" id="PS50304">
    <property type="entry name" value="TUDOR"/>
    <property type="match status" value="1"/>
</dbReference>
<dbReference type="GO" id="GO:0008270">
    <property type="term" value="F:zinc ion binding"/>
    <property type="evidence" value="ECO:0007669"/>
    <property type="project" value="UniProtKB-KW"/>
</dbReference>
<dbReference type="Gene3D" id="2.30.30.140">
    <property type="match status" value="2"/>
</dbReference>
<dbReference type="PANTHER" id="PTHR16442:SF1">
    <property type="entry name" value="RING FINGER PROTEIN 17"/>
    <property type="match status" value="1"/>
</dbReference>
<dbReference type="PROSITE" id="PS50865">
    <property type="entry name" value="ZF_MYND_2"/>
    <property type="match status" value="1"/>
</dbReference>
<reference evidence="8" key="1">
    <citation type="journal article" date="2023" name="Genome Biol. Evol.">
        <title>Long-read-based Genome Assembly of Drosophila gunungcola Reveals Fewer Chemosensory Genes in Flower-breeding Species.</title>
        <authorList>
            <person name="Negi A."/>
            <person name="Liao B.Y."/>
            <person name="Yeh S.D."/>
        </authorList>
    </citation>
    <scope>NUCLEOTIDE SEQUENCE</scope>
    <source>
        <strain evidence="8">Sukarami</strain>
    </source>
</reference>
<feature type="compositionally biased region" description="Pro residues" evidence="5">
    <location>
        <begin position="690"/>
        <end position="702"/>
    </location>
</feature>
<keyword evidence="9" id="KW-1185">Reference proteome</keyword>
<dbReference type="Proteomes" id="UP001059596">
    <property type="component" value="Chromosome 3R"/>
</dbReference>
<evidence type="ECO:0000256" key="2">
    <source>
        <dbReference type="ARBA" id="ARBA00022771"/>
    </source>
</evidence>
<evidence type="ECO:0000259" key="7">
    <source>
        <dbReference type="PROSITE" id="PS50865"/>
    </source>
</evidence>
<dbReference type="Pfam" id="PF00567">
    <property type="entry name" value="TUDOR"/>
    <property type="match status" value="3"/>
</dbReference>
<feature type="domain" description="MYND-type" evidence="7">
    <location>
        <begin position="16"/>
        <end position="51"/>
    </location>
</feature>
<protein>
    <recommendedName>
        <fullName evidence="10">Tudor domain-containing protein 1</fullName>
    </recommendedName>
</protein>
<comment type="caution">
    <text evidence="8">The sequence shown here is derived from an EMBL/GenBank/DDBJ whole genome shotgun (WGS) entry which is preliminary data.</text>
</comment>
<name>A0A9Q0BVK4_9MUSC</name>
<keyword evidence="2 4" id="KW-0863">Zinc-finger</keyword>
<dbReference type="SUPFAM" id="SSF63748">
    <property type="entry name" value="Tudor/PWWP/MBT"/>
    <property type="match status" value="2"/>
</dbReference>
<feature type="compositionally biased region" description="Low complexity" evidence="5">
    <location>
        <begin position="675"/>
        <end position="686"/>
    </location>
</feature>
<gene>
    <name evidence="8" type="ORF">M5D96_002524</name>
</gene>
<sequence>MGIRGTTNSDEMQMVCVVCGNPAGLMCQRCGEPYCQDACQRLDWQRHKYFCIIMPPLVAYRPIQQPSKPISTKTVEMDASKLSLGETPPKTQVMIESTTSTPTTTVEPTAVVSKKEELKLSDNWREHLLPKGEEFFECRVTFMEKEGPIWVVHVANVESMERLTDNMKRCMLSQKLIRSQNVKENTLVAINVHSKIHRGQVLTVRAQKEEADIRLIDYGAVVVTPFRDIYDVIPKMAEYKAFAFRAKLPTNTGVQVNKNLTLRLLGTRNHDGVYHVHLKPKMTIPLSLPMEMLQLNPEVKVLRVFGQNPTANESQLALLQINVMEHINNDLNASLAGKPGQPFTGPFPEEKCTIFVSARTSDGFRRAFLLDRIVGPPPTFLVYEMDEGRISVTSELTRIPSELLGLPIRVLAAQLKDSIPKELESCGTDLTVKFKLDNPPPKEKLRAANAALLARGEQICMARLSTFLGQISDLGHKIWRDPIEKDASVIITHVVSYKEVYISSPNSKQYAGLFKRLESKCVAFGDSSDVSIGCIVLVASKMTGHFRGEVLSVADGKYNVQNVDTGAHHQLDLSALRKSCRFLDNLPVSLLRVQLKTVCNIPDAAVPPNNAAINLLHTLSAQEEILKLEREDSSTSIVDLLSSSGDQRSLVSRMLPLMFTPAPEKAKEAPPKAAPTPATLDPFLLEPPKDLPPLPPSPPNSPTPVRSVDNKQLTDSAQKKPFERYFFNALPKHLVPLGYKVNIILLNAGGMPETGYITACFLQNVKVAEEYQTFLNLVANQGACDHNAVPGYVPNVGELCLALFSEDKSWYRGVCQEVKDNVAKILFCDFGNWEYVDVENLKPISQDLLNGIYATKCYIDGFDKSKNFAALESFLIHKSKFQCDVKDGPEPDSRLITIPNLQDILNKPTA</sequence>
<evidence type="ECO:0000256" key="5">
    <source>
        <dbReference type="SAM" id="MobiDB-lite"/>
    </source>
</evidence>
<dbReference type="EMBL" id="JAMKOV010000001">
    <property type="protein sequence ID" value="KAI8046322.1"/>
    <property type="molecule type" value="Genomic_DNA"/>
</dbReference>
<organism evidence="8 9">
    <name type="scientific">Drosophila gunungcola</name>
    <name type="common">fruit fly</name>
    <dbReference type="NCBI Taxonomy" id="103775"/>
    <lineage>
        <taxon>Eukaryota</taxon>
        <taxon>Metazoa</taxon>
        <taxon>Ecdysozoa</taxon>
        <taxon>Arthropoda</taxon>
        <taxon>Hexapoda</taxon>
        <taxon>Insecta</taxon>
        <taxon>Pterygota</taxon>
        <taxon>Neoptera</taxon>
        <taxon>Endopterygota</taxon>
        <taxon>Diptera</taxon>
        <taxon>Brachycera</taxon>
        <taxon>Muscomorpha</taxon>
        <taxon>Ephydroidea</taxon>
        <taxon>Drosophilidae</taxon>
        <taxon>Drosophila</taxon>
        <taxon>Sophophora</taxon>
    </lineage>
</organism>
<dbReference type="Gene3D" id="6.10.140.2220">
    <property type="match status" value="1"/>
</dbReference>
<feature type="region of interest" description="Disordered" evidence="5">
    <location>
        <begin position="663"/>
        <end position="711"/>
    </location>
</feature>
<accession>A0A9Q0BVK4</accession>
<evidence type="ECO:0000259" key="6">
    <source>
        <dbReference type="PROSITE" id="PS50304"/>
    </source>
</evidence>
<evidence type="ECO:0000256" key="4">
    <source>
        <dbReference type="PROSITE-ProRule" id="PRU00134"/>
    </source>
</evidence>